<dbReference type="Gene3D" id="1.10.1410.10">
    <property type="match status" value="2"/>
</dbReference>
<evidence type="ECO:0000313" key="14">
    <source>
        <dbReference type="Proteomes" id="UP000703269"/>
    </source>
</evidence>
<sequence length="1250" mass="138391">MVKRKRIQDFQLPAEKRRHTSPEGEADEDFISDDGMRFGGEDQVSGDGGERSNDESEGSEGDEEKEEEWGGVSGANGAVHDAEEDKHTGTKPKKPPTGEELRNIKDATNLYRSSSFKLQIDALLPNVRPKYTKYTPLERFLLALHTFLISLSPIEPNHPLAAARSLQKKGITVPYPAPAPTEDTNWKVAFEKPADIVIVGSWVTKLSVKAQDKMPYRVDLAVDMPSNLFQEKDYLNGRFFHKRAYYLSVIAAALTAKKSGLNVELAFESAMGDTRATNLVIRSRSDGSDKDFSKLPVEIRLIPTLSPASPIQLSRLSPQRGNIRTSSASTSEEKDAPTPIYNSALLLSTAAKAHLLRVHELQMAVPAFSDALTMLRVWANQRGYGVGGEGKLCVRGFEGRGYWWAAVLDLLIYGDEPVTRQTKSKRKPLGKGLSSYQLFRAALDFFAKTDFTTEHIFVNTANHKHLYPPAEYEGCEPVFVDHSSSANLLAGMPLGSLAMLRHDAKLTLETLNDTALSAAEDPFSETFLQDKRTLQTRFDVVLRIDLSHAKLLKPSTHKTLDAGSAYNALLATLESTVRTGLGNRAKAVAILEPSTTPRALSQAQPAVSPVVYVGLILDTEHAFRLVDHGPPAGETETEETRQFRELWGDKAELRRFKDGSIAESVVWDVRNADERAQIPFFVARYLVQHHCGVHEDDVRAWQNDFDGLLRVPQELGSLYQSAGAQTGFKAAMSAFDALVKNIKALDDQLPLAVLNVSPVSESLRYTNVFAPVAINSKLESSLPACARYLPVMDIVVEFEKSGRWPDDLRAIQKIKLAFFETLGSALMSSVPNLRANVVLGDAYASDIADAATLELITPDGWAFRARIWHDREATLLDALIDDKPHLPKHVKKQLAKANAENGTGPDPRLRAQAMHAKDAYTRRFIHAPRHHRAIAALAHRFTAFAGTARLVKRWLASHWLLRAHVSEEAAELLCAHVFLGAARTATDRESVPATKERGFALVVRFLKDWEWEKGLFVPLYGEEKTESEEDAKPKVEVKAGERRGVWALSTEFDRDGHMWTAQCPDAIVARRVQAVARASWAALQEIESADFDAKTLFVHPTEHYDFLVQLDRAAASRYHHNITADASAIFGRSGKYANNRLAMASGESLGPLRPGFDPAQLFFSDLQRVYLDTFKIFYDPFGGDQYGAVWDPTLKEPRPFRVLGGFNSAPATKDNAKSKDKGLVTLNSDAVLAEIERMGSSIVEGISVQV</sequence>
<organism evidence="13 14">
    <name type="scientific">Phanerochaete sordida</name>
    <dbReference type="NCBI Taxonomy" id="48140"/>
    <lineage>
        <taxon>Eukaryota</taxon>
        <taxon>Fungi</taxon>
        <taxon>Dikarya</taxon>
        <taxon>Basidiomycota</taxon>
        <taxon>Agaricomycotina</taxon>
        <taxon>Agaricomycetes</taxon>
        <taxon>Polyporales</taxon>
        <taxon>Phanerochaetaceae</taxon>
        <taxon>Phanerochaete</taxon>
    </lineage>
</organism>
<name>A0A9P3LGQ9_9APHY</name>
<accession>A0A9P3LGQ9</accession>
<dbReference type="InterPro" id="IPR035082">
    <property type="entry name" value="Nrap_D1"/>
</dbReference>
<dbReference type="Pfam" id="PF03813">
    <property type="entry name" value="Nrap"/>
    <property type="match status" value="1"/>
</dbReference>
<evidence type="ECO:0000259" key="12">
    <source>
        <dbReference type="Pfam" id="PF17407"/>
    </source>
</evidence>
<dbReference type="GO" id="GO:0006409">
    <property type="term" value="P:tRNA export from nucleus"/>
    <property type="evidence" value="ECO:0007669"/>
    <property type="project" value="TreeGrafter"/>
</dbReference>
<evidence type="ECO:0000256" key="3">
    <source>
        <dbReference type="ARBA" id="ARBA00022884"/>
    </source>
</evidence>
<comment type="subcellular location">
    <subcellularLocation>
        <location evidence="1 5">Nucleus</location>
        <location evidence="1 5">Nucleolus</location>
    </subcellularLocation>
</comment>
<feature type="domain" description="Nrap protein" evidence="12">
    <location>
        <begin position="1102"/>
        <end position="1246"/>
    </location>
</feature>
<dbReference type="PANTHER" id="PTHR17972">
    <property type="entry name" value="NUCLEOLAR RNA-ASSOCIATED PROTEIN"/>
    <property type="match status" value="1"/>
</dbReference>
<dbReference type="Pfam" id="PF17403">
    <property type="entry name" value="Nrap_D2"/>
    <property type="match status" value="1"/>
</dbReference>
<dbReference type="Gene3D" id="3.30.70.3030">
    <property type="match status" value="1"/>
</dbReference>
<dbReference type="GO" id="GO:0034456">
    <property type="term" value="C:UTP-C complex"/>
    <property type="evidence" value="ECO:0007669"/>
    <property type="project" value="TreeGrafter"/>
</dbReference>
<keyword evidence="14" id="KW-1185">Reference proteome</keyword>
<dbReference type="GO" id="GO:0032040">
    <property type="term" value="C:small-subunit processome"/>
    <property type="evidence" value="ECO:0007669"/>
    <property type="project" value="TreeGrafter"/>
</dbReference>
<feature type="domain" description="Nrap protein" evidence="11">
    <location>
        <begin position="941"/>
        <end position="1098"/>
    </location>
</feature>
<dbReference type="InterPro" id="IPR035370">
    <property type="entry name" value="Nrap_D5"/>
</dbReference>
<dbReference type="PANTHER" id="PTHR17972:SF0">
    <property type="entry name" value="NUCLEOLAR PROTEIN 6"/>
    <property type="match status" value="1"/>
</dbReference>
<evidence type="ECO:0000313" key="13">
    <source>
        <dbReference type="EMBL" id="GJE93894.1"/>
    </source>
</evidence>
<dbReference type="GO" id="GO:0003723">
    <property type="term" value="F:RNA binding"/>
    <property type="evidence" value="ECO:0007669"/>
    <property type="project" value="UniProtKB-KW"/>
</dbReference>
<gene>
    <name evidence="13" type="ORF">PsYK624_100590</name>
</gene>
<evidence type="ECO:0000259" key="11">
    <source>
        <dbReference type="Pfam" id="PF17406"/>
    </source>
</evidence>
<protein>
    <recommendedName>
        <fullName evidence="5">U3 small nucleolar RNA-associated protein 22</fullName>
    </recommendedName>
</protein>
<dbReference type="InterPro" id="IPR035368">
    <property type="entry name" value="Nrap_D3"/>
</dbReference>
<dbReference type="Pfam" id="PF17406">
    <property type="entry name" value="Nrap_D5"/>
    <property type="match status" value="1"/>
</dbReference>
<dbReference type="GO" id="GO:0032545">
    <property type="term" value="C:CURI complex"/>
    <property type="evidence" value="ECO:0007669"/>
    <property type="project" value="TreeGrafter"/>
</dbReference>
<dbReference type="InterPro" id="IPR035369">
    <property type="entry name" value="Nrap_D4"/>
</dbReference>
<feature type="domain" description="Nrap protein" evidence="7">
    <location>
        <begin position="218"/>
        <end position="361"/>
    </location>
</feature>
<keyword evidence="3 5" id="KW-0694">RNA-binding</keyword>
<keyword evidence="5" id="KW-0698">rRNA processing</keyword>
<evidence type="ECO:0000259" key="8">
    <source>
        <dbReference type="Pfam" id="PF17403"/>
    </source>
</evidence>
<dbReference type="InterPro" id="IPR035367">
    <property type="entry name" value="Nrap_D2"/>
</dbReference>
<keyword evidence="4 5" id="KW-0539">Nucleus</keyword>
<dbReference type="Pfam" id="PF17405">
    <property type="entry name" value="Nrap_D4"/>
    <property type="match status" value="1"/>
</dbReference>
<feature type="compositionally biased region" description="Acidic residues" evidence="6">
    <location>
        <begin position="55"/>
        <end position="69"/>
    </location>
</feature>
<feature type="region of interest" description="Disordered" evidence="6">
    <location>
        <begin position="1"/>
        <end position="101"/>
    </location>
</feature>
<keyword evidence="5" id="KW-0690">Ribosome biogenesis</keyword>
<dbReference type="Proteomes" id="UP000703269">
    <property type="component" value="Unassembled WGS sequence"/>
</dbReference>
<comment type="similarity">
    <text evidence="2 5">Belongs to the NRAP family.</text>
</comment>
<evidence type="ECO:0000256" key="2">
    <source>
        <dbReference type="ARBA" id="ARBA00006674"/>
    </source>
</evidence>
<proteinExistence type="inferred from homology"/>
<evidence type="ECO:0000256" key="1">
    <source>
        <dbReference type="ARBA" id="ARBA00004604"/>
    </source>
</evidence>
<dbReference type="AlphaFoldDB" id="A0A9P3LGQ9"/>
<evidence type="ECO:0000256" key="6">
    <source>
        <dbReference type="SAM" id="MobiDB-lite"/>
    </source>
</evidence>
<evidence type="ECO:0000256" key="5">
    <source>
        <dbReference type="RuleBase" id="RU364032"/>
    </source>
</evidence>
<feature type="domain" description="Nrap protein" evidence="10">
    <location>
        <begin position="716"/>
        <end position="939"/>
    </location>
</feature>
<evidence type="ECO:0000259" key="9">
    <source>
        <dbReference type="Pfam" id="PF17404"/>
    </source>
</evidence>
<dbReference type="Pfam" id="PF17404">
    <property type="entry name" value="Nrap_D3"/>
    <property type="match status" value="1"/>
</dbReference>
<feature type="domain" description="Nrap protein" evidence="8">
    <location>
        <begin position="367"/>
        <end position="529"/>
    </location>
</feature>
<dbReference type="InterPro" id="IPR035371">
    <property type="entry name" value="Nrap_D6"/>
</dbReference>
<keyword evidence="5" id="KW-0687">Ribonucleoprotein</keyword>
<dbReference type="EMBL" id="BPQB01000036">
    <property type="protein sequence ID" value="GJE93894.1"/>
    <property type="molecule type" value="Genomic_DNA"/>
</dbReference>
<feature type="domain" description="Nrap protein" evidence="9">
    <location>
        <begin position="535"/>
        <end position="691"/>
    </location>
</feature>
<dbReference type="OrthoDB" id="10251401at2759"/>
<dbReference type="GO" id="GO:0006364">
    <property type="term" value="P:rRNA processing"/>
    <property type="evidence" value="ECO:0007669"/>
    <property type="project" value="UniProtKB-KW"/>
</dbReference>
<reference evidence="13 14" key="1">
    <citation type="submission" date="2021-08" db="EMBL/GenBank/DDBJ databases">
        <title>Draft Genome Sequence of Phanerochaete sordida strain YK-624.</title>
        <authorList>
            <person name="Mori T."/>
            <person name="Dohra H."/>
            <person name="Suzuki T."/>
            <person name="Kawagishi H."/>
            <person name="Hirai H."/>
        </authorList>
    </citation>
    <scope>NUCLEOTIDE SEQUENCE [LARGE SCALE GENOMIC DNA]</scope>
    <source>
        <strain evidence="13 14">YK-624</strain>
    </source>
</reference>
<evidence type="ECO:0000259" key="7">
    <source>
        <dbReference type="Pfam" id="PF03813"/>
    </source>
</evidence>
<dbReference type="Pfam" id="PF17407">
    <property type="entry name" value="Nrap_D6"/>
    <property type="match status" value="1"/>
</dbReference>
<evidence type="ECO:0000259" key="10">
    <source>
        <dbReference type="Pfam" id="PF17405"/>
    </source>
</evidence>
<dbReference type="InterPro" id="IPR005554">
    <property type="entry name" value="NOL6/Upt22"/>
</dbReference>
<evidence type="ECO:0000256" key="4">
    <source>
        <dbReference type="ARBA" id="ARBA00023242"/>
    </source>
</evidence>
<comment type="caution">
    <text evidence="13">The sequence shown here is derived from an EMBL/GenBank/DDBJ whole genome shotgun (WGS) entry which is preliminary data.</text>
</comment>